<dbReference type="AlphaFoldDB" id="A0A336M691"/>
<evidence type="ECO:0000313" key="1">
    <source>
        <dbReference type="EMBL" id="SSX04108.1"/>
    </source>
</evidence>
<dbReference type="EMBL" id="UFQT01000449">
    <property type="protein sequence ID" value="SSX24473.1"/>
    <property type="molecule type" value="Genomic_DNA"/>
</dbReference>
<evidence type="ECO:0000313" key="2">
    <source>
        <dbReference type="EMBL" id="SSX24473.1"/>
    </source>
</evidence>
<proteinExistence type="predicted"/>
<dbReference type="PANTHER" id="PTHR14553:SF1">
    <property type="entry name" value="SIMILAR TO CHROMOSOME 1 OPEN READING FRAME 50"/>
    <property type="match status" value="1"/>
</dbReference>
<dbReference type="PANTHER" id="PTHR14553">
    <property type="entry name" value="UNCHARACTERIZED PROTEIN C1ORF50"/>
    <property type="match status" value="1"/>
</dbReference>
<dbReference type="VEuPathDB" id="VectorBase:CSON010839"/>
<dbReference type="OMA" id="KEWGANC"/>
<accession>A0A336M691</accession>
<dbReference type="Pfam" id="PF10504">
    <property type="entry name" value="DUF2452"/>
    <property type="match status" value="1"/>
</dbReference>
<sequence>MINNQIVSLNNDEQIQVNLVERNPNLNILSLQRTGKKSPNDLVELAQQIQNADLHVRNTASAKLTVIAEQIHFLQQQATRILEEAAMSKELHHGAACNFKKVPGKIYHLYERKSGQRYFSMLSPDEWGDGLQDVYLDSYRLEFDQSWTPVDKLKDGEMYKRWATQLLDKKKINLLAIQGKNDD</sequence>
<reference evidence="1" key="1">
    <citation type="submission" date="2018-04" db="EMBL/GenBank/DDBJ databases">
        <authorList>
            <person name="Go L.Y."/>
            <person name="Mitchell J.A."/>
        </authorList>
    </citation>
    <scope>NUCLEOTIDE SEQUENCE</scope>
    <source>
        <tissue evidence="1">Whole organism</tissue>
    </source>
</reference>
<gene>
    <name evidence="2" type="primary">CSON010839</name>
</gene>
<name>A0A336M691_CULSO</name>
<dbReference type="EMBL" id="UFQS01000449">
    <property type="protein sequence ID" value="SSX04108.1"/>
    <property type="molecule type" value="Genomic_DNA"/>
</dbReference>
<reference evidence="2" key="2">
    <citation type="submission" date="2018-07" db="EMBL/GenBank/DDBJ databases">
        <authorList>
            <person name="Quirk P.G."/>
            <person name="Krulwich T.A."/>
        </authorList>
    </citation>
    <scope>NUCLEOTIDE SEQUENCE</scope>
</reference>
<organism evidence="2">
    <name type="scientific">Culicoides sonorensis</name>
    <name type="common">Biting midge</name>
    <dbReference type="NCBI Taxonomy" id="179676"/>
    <lineage>
        <taxon>Eukaryota</taxon>
        <taxon>Metazoa</taxon>
        <taxon>Ecdysozoa</taxon>
        <taxon>Arthropoda</taxon>
        <taxon>Hexapoda</taxon>
        <taxon>Insecta</taxon>
        <taxon>Pterygota</taxon>
        <taxon>Neoptera</taxon>
        <taxon>Endopterygota</taxon>
        <taxon>Diptera</taxon>
        <taxon>Nematocera</taxon>
        <taxon>Chironomoidea</taxon>
        <taxon>Ceratopogonidae</taxon>
        <taxon>Ceratopogoninae</taxon>
        <taxon>Culicoides</taxon>
        <taxon>Monoculicoides</taxon>
    </lineage>
</organism>
<dbReference type="InterPro" id="IPR019534">
    <property type="entry name" value="DUF2452"/>
</dbReference>
<protein>
    <submittedName>
        <fullName evidence="2">CSON010839 protein</fullName>
    </submittedName>
</protein>